<feature type="domain" description="Putative Flp pilus-assembly TadG-like N-terminal" evidence="1">
    <location>
        <begin position="29"/>
        <end position="73"/>
    </location>
</feature>
<protein>
    <submittedName>
        <fullName evidence="2">Pilus assembly protein</fullName>
    </submittedName>
</protein>
<evidence type="ECO:0000313" key="3">
    <source>
        <dbReference type="Proteomes" id="UP001222770"/>
    </source>
</evidence>
<dbReference type="InterPro" id="IPR028087">
    <property type="entry name" value="Tad_N"/>
</dbReference>
<proteinExistence type="predicted"/>
<name>A0ABT6CDI3_9SPHN</name>
<keyword evidence="3" id="KW-1185">Reference proteome</keyword>
<dbReference type="Proteomes" id="UP001222770">
    <property type="component" value="Unassembled WGS sequence"/>
</dbReference>
<comment type="caution">
    <text evidence="2">The sequence shown here is derived from an EMBL/GenBank/DDBJ whole genome shotgun (WGS) entry which is preliminary data.</text>
</comment>
<dbReference type="EMBL" id="JAROCY010000001">
    <property type="protein sequence ID" value="MDF8331861.1"/>
    <property type="molecule type" value="Genomic_DNA"/>
</dbReference>
<dbReference type="Pfam" id="PF13400">
    <property type="entry name" value="Tad"/>
    <property type="match status" value="1"/>
</dbReference>
<evidence type="ECO:0000259" key="1">
    <source>
        <dbReference type="Pfam" id="PF13400"/>
    </source>
</evidence>
<organism evidence="2 3">
    <name type="scientific">Novosphingobium cyanobacteriorum</name>
    <dbReference type="NCBI Taxonomy" id="3024215"/>
    <lineage>
        <taxon>Bacteria</taxon>
        <taxon>Pseudomonadati</taxon>
        <taxon>Pseudomonadota</taxon>
        <taxon>Alphaproteobacteria</taxon>
        <taxon>Sphingomonadales</taxon>
        <taxon>Sphingomonadaceae</taxon>
        <taxon>Novosphingobium</taxon>
    </lineage>
</organism>
<accession>A0ABT6CDI3</accession>
<dbReference type="Gene3D" id="3.40.50.410">
    <property type="entry name" value="von Willebrand factor, type A domain"/>
    <property type="match status" value="2"/>
</dbReference>
<dbReference type="SUPFAM" id="SSF53300">
    <property type="entry name" value="vWA-like"/>
    <property type="match status" value="1"/>
</dbReference>
<reference evidence="2 3" key="1">
    <citation type="submission" date="2023-03" db="EMBL/GenBank/DDBJ databases">
        <title>Novosphingobium cyanobacteriorum sp. nov., isolated from a eutrophic reservoir during the Microcystis bloom period.</title>
        <authorList>
            <person name="Kang M."/>
            <person name="Le V."/>
            <person name="Ko S.-R."/>
            <person name="Lee S.-A."/>
            <person name="Ahn C.-Y."/>
        </authorList>
    </citation>
    <scope>NUCLEOTIDE SEQUENCE [LARGE SCALE GENOMIC DNA]</scope>
    <source>
        <strain evidence="2 3">HBC54</strain>
    </source>
</reference>
<sequence>MLRLFSPFAKVRARPCRGLLSRLAHDRAGNTLIIVAGAIVPLLALVGGGVDVGRIYLVQSRLQQACDAGVLGARKELGTIGNFNADTDTARVADKGDRLFNVNFADGIYSSVGRDFTMAIEEDQSVSGHATVTVPMAIMQFFGQTDVALSVDCQAQLNAPNTDIVMALDVTGSMNETNPGDSSPKIAILKDVVKQFHATMASVQQAGSRIRYGFVPYSTNVNVGGLLKDGWVATSWTYPSRTLVGTGGSTGTFTYNTGSTLVSGGYSTTKTTSAATYNAFTGGYTCATPASTLTAQTTTVSTTSTPVTGPPAGTRTVTTYNRAYNGSVYSQALSGSTCTLTTTTYTGYTLQWQTISEPSLAAGSEWNYADVTRDTSDWRTASNGCIEERETYEVDDWDNVDLTRARDLDIDTVPSAGDPATQWKPQYPGIVYDRAIAWNGSGSFSVAAVQTTAEYVNPWNGGFAACPAPARKLATMDATGIAAYIDALQAGGSTYHDIGMIWAGRLLSPSGLYASENADVSPTRPTSRHLIFLTDGQTAPLDLSYGAYGVEPIARRRWSPSSPLTLAQTVEKRFSFACEEVKKKNVTVWFIAFGTELNPVMTQCAGEGHFFEAKDAPELSAAFEKIARSIGDLRLAK</sequence>
<gene>
    <name evidence="2" type="ORF">POM99_01485</name>
</gene>
<dbReference type="RefSeq" id="WP_277274972.1">
    <property type="nucleotide sequence ID" value="NZ_JAROCY010000001.1"/>
</dbReference>
<dbReference type="InterPro" id="IPR036465">
    <property type="entry name" value="vWFA_dom_sf"/>
</dbReference>
<evidence type="ECO:0000313" key="2">
    <source>
        <dbReference type="EMBL" id="MDF8331861.1"/>
    </source>
</evidence>